<dbReference type="OrthoDB" id="9996331at2759"/>
<dbReference type="EMBL" id="CP045897">
    <property type="protein sequence ID" value="QQP51212.1"/>
    <property type="molecule type" value="Genomic_DNA"/>
</dbReference>
<dbReference type="Gene3D" id="1.10.10.60">
    <property type="entry name" value="Homeodomain-like"/>
    <property type="match status" value="1"/>
</dbReference>
<dbReference type="AlphaFoldDB" id="A0A7T8HJF3"/>
<reference evidence="2" key="1">
    <citation type="submission" date="2021-01" db="EMBL/GenBank/DDBJ databases">
        <title>Caligus Genome Assembly.</title>
        <authorList>
            <person name="Gallardo-Escarate C."/>
        </authorList>
    </citation>
    <scope>NUCLEOTIDE SEQUENCE [LARGE SCALE GENOMIC DNA]</scope>
</reference>
<protein>
    <submittedName>
        <fullName evidence="1">Uncharacterized protein</fullName>
    </submittedName>
</protein>
<evidence type="ECO:0000313" key="2">
    <source>
        <dbReference type="Proteomes" id="UP000595437"/>
    </source>
</evidence>
<proteinExistence type="predicted"/>
<accession>A0A7T8HJF3</accession>
<name>A0A7T8HJF3_CALRO</name>
<dbReference type="Proteomes" id="UP000595437">
    <property type="component" value="Chromosome 8"/>
</dbReference>
<sequence length="70" mass="7873">MSLNVMSEFGSTRFWKPRKTPTEISRQLGISRPTVYKVKATDIEKKVGSGANKSLSGEEVTQILMTDPWK</sequence>
<gene>
    <name evidence="1" type="ORF">FKW44_012488</name>
</gene>
<evidence type="ECO:0000313" key="1">
    <source>
        <dbReference type="EMBL" id="QQP51212.1"/>
    </source>
</evidence>
<organism evidence="1 2">
    <name type="scientific">Caligus rogercresseyi</name>
    <name type="common">Sea louse</name>
    <dbReference type="NCBI Taxonomy" id="217165"/>
    <lineage>
        <taxon>Eukaryota</taxon>
        <taxon>Metazoa</taxon>
        <taxon>Ecdysozoa</taxon>
        <taxon>Arthropoda</taxon>
        <taxon>Crustacea</taxon>
        <taxon>Multicrustacea</taxon>
        <taxon>Hexanauplia</taxon>
        <taxon>Copepoda</taxon>
        <taxon>Siphonostomatoida</taxon>
        <taxon>Caligidae</taxon>
        <taxon>Caligus</taxon>
    </lineage>
</organism>
<keyword evidence="2" id="KW-1185">Reference proteome</keyword>